<gene>
    <name evidence="1" type="ordered locus">At1g79790</name>
    <name evidence="2" type="ordered locus">AXX17_At1g74620</name>
    <name evidence="3" type="ORF">AN1_LOCUS7025</name>
</gene>
<dbReference type="Gene3D" id="3.40.50.1000">
    <property type="entry name" value="HAD superfamily/HAD-like"/>
    <property type="match status" value="1"/>
</dbReference>
<reference evidence="4" key="1">
    <citation type="journal article" date="2016" name="Proc. Natl. Acad. Sci. U.S.A.">
        <title>Chromosome-level assembly of Arabidopsis thaliana Ler reveals the extent of translocation and inversion polymorphisms.</title>
        <authorList>
            <person name="Zapata L."/>
            <person name="Ding J."/>
            <person name="Willing E.M."/>
            <person name="Hartwig B."/>
            <person name="Bezdan D."/>
            <person name="Jiao W.B."/>
            <person name="Patel V."/>
            <person name="Velikkakam James G."/>
            <person name="Koornneef M."/>
            <person name="Ossowski S."/>
            <person name="Schneeberger K."/>
        </authorList>
    </citation>
    <scope>NUCLEOTIDE SEQUENCE [LARGE SCALE GENOMIC DNA]</scope>
    <source>
        <strain evidence="4">cv. Landsberg erecta</strain>
    </source>
</reference>
<dbReference type="EMBL" id="LUHQ01000001">
    <property type="protein sequence ID" value="OAP16955.1"/>
    <property type="molecule type" value="Genomic_DNA"/>
</dbReference>
<dbReference type="EMBL" id="CACRSJ010000104">
    <property type="protein sequence ID" value="VYS51558.1"/>
    <property type="molecule type" value="Genomic_DNA"/>
</dbReference>
<dbReference type="InterPro" id="IPR006439">
    <property type="entry name" value="HAD-SF_hydro_IA"/>
</dbReference>
<proteinExistence type="predicted"/>
<accession>A0A178WHD4</accession>
<evidence type="ECO:0000313" key="2">
    <source>
        <dbReference type="EMBL" id="OAP16955.1"/>
    </source>
</evidence>
<organism evidence="2 4">
    <name type="scientific">Arabidopsis thaliana</name>
    <name type="common">Mouse-ear cress</name>
    <dbReference type="NCBI Taxonomy" id="3702"/>
    <lineage>
        <taxon>Eukaryota</taxon>
        <taxon>Viridiplantae</taxon>
        <taxon>Streptophyta</taxon>
        <taxon>Embryophyta</taxon>
        <taxon>Tracheophyta</taxon>
        <taxon>Spermatophyta</taxon>
        <taxon>Magnoliopsida</taxon>
        <taxon>eudicotyledons</taxon>
        <taxon>Gunneridae</taxon>
        <taxon>Pentapetalae</taxon>
        <taxon>rosids</taxon>
        <taxon>malvids</taxon>
        <taxon>Brassicales</taxon>
        <taxon>Brassicaceae</taxon>
        <taxon>Camelineae</taxon>
        <taxon>Arabidopsis</taxon>
    </lineage>
</organism>
<dbReference type="InterPro" id="IPR023214">
    <property type="entry name" value="HAD_sf"/>
</dbReference>
<dbReference type="SUPFAM" id="SSF56784">
    <property type="entry name" value="HAD-like"/>
    <property type="match status" value="1"/>
</dbReference>
<dbReference type="AlphaFoldDB" id="A0A178WHD4"/>
<evidence type="ECO:0000313" key="5">
    <source>
        <dbReference type="Proteomes" id="UP000426265"/>
    </source>
</evidence>
<evidence type="ECO:0000313" key="1">
    <source>
        <dbReference type="Araport" id="AT1G79790"/>
    </source>
</evidence>
<protein>
    <submittedName>
        <fullName evidence="2">FHY1</fullName>
    </submittedName>
</protein>
<evidence type="ECO:0000313" key="3">
    <source>
        <dbReference type="EMBL" id="VYS51558.1"/>
    </source>
</evidence>
<dbReference type="Proteomes" id="UP000078284">
    <property type="component" value="Chromosome 1"/>
</dbReference>
<name>A0A178WHD4_ARATH</name>
<evidence type="ECO:0000313" key="4">
    <source>
        <dbReference type="Proteomes" id="UP000078284"/>
    </source>
</evidence>
<dbReference type="Pfam" id="PF00702">
    <property type="entry name" value="Hydrolase"/>
    <property type="match status" value="1"/>
</dbReference>
<sequence length="270" mass="30619">MAAAAMHTSAEFINLKPNMWKKNPVRASGSCCLGSSSGDEISRKRKLPILLFDVMDTIVRDPFYQDVPAFFGMPMKQLLECKHPMVWIEFEKGLIDEEELARNFFIDGRDFDLEGLKECMRSGYSYLDGMQELLQTLAADDFEIHAFTNYPIWFPSLAFHSLKRSFMSLCLLLSCFHRYNIIEDKLKLSAYLSWTFCSCIAGKRKPDPEFYLEVVGHLGVEPCDCIFIDDRPTNVKCAIEIGMGGLCFENADSLAKDLSDLGINVSVPKL</sequence>
<reference evidence="2" key="2">
    <citation type="submission" date="2016-03" db="EMBL/GenBank/DDBJ databases">
        <title>Full-length assembly of Arabidopsis thaliana Ler reveals the complement of translocations and inversions.</title>
        <authorList>
            <person name="Zapata L."/>
            <person name="Schneeberger K."/>
            <person name="Ossowski S."/>
        </authorList>
    </citation>
    <scope>NUCLEOTIDE SEQUENCE [LARGE SCALE GENOMIC DNA]</scope>
    <source>
        <tissue evidence="2">Leaf</tissue>
    </source>
</reference>
<dbReference type="NCBIfam" id="TIGR01509">
    <property type="entry name" value="HAD-SF-IA-v3"/>
    <property type="match status" value="1"/>
</dbReference>
<dbReference type="PANTHER" id="PTHR43611">
    <property type="entry name" value="ALPHA-D-GLUCOSE 1-PHOSPHATE PHOSPHATASE"/>
    <property type="match status" value="1"/>
</dbReference>
<dbReference type="InterPro" id="IPR036412">
    <property type="entry name" value="HAD-like_sf"/>
</dbReference>
<dbReference type="SMR" id="A0A178WHD4"/>
<dbReference type="Araport" id="AT1G79790"/>
<dbReference type="PANTHER" id="PTHR43611:SF3">
    <property type="entry name" value="FLAVIN MONONUCLEOTIDE HYDROLASE 1, CHLOROPLATIC"/>
    <property type="match status" value="1"/>
</dbReference>
<dbReference type="Proteomes" id="UP000426265">
    <property type="component" value="Unassembled WGS sequence"/>
</dbReference>
<reference evidence="3 5" key="3">
    <citation type="submission" date="2019-11" db="EMBL/GenBank/DDBJ databases">
        <authorList>
            <person name="Jiao W.-B."/>
            <person name="Schneeberger K."/>
        </authorList>
    </citation>
    <scope>NUCLEOTIDE SEQUENCE [LARGE SCALE GENOMIC DNA]</scope>
    <source>
        <strain evidence="5">cv. An-1</strain>
    </source>
</reference>
<dbReference type="ExpressionAtlas" id="A0A178WHD4">
    <property type="expression patterns" value="baseline and differential"/>
</dbReference>